<evidence type="ECO:0000259" key="3">
    <source>
        <dbReference type="PROSITE" id="PS50158"/>
    </source>
</evidence>
<feature type="region of interest" description="Disordered" evidence="2">
    <location>
        <begin position="249"/>
        <end position="311"/>
    </location>
</feature>
<dbReference type="InterPro" id="IPR005162">
    <property type="entry name" value="Retrotrans_gag_dom"/>
</dbReference>
<dbReference type="PANTHER" id="PTHR35046">
    <property type="entry name" value="ZINC KNUCKLE (CCHC-TYPE) FAMILY PROTEIN"/>
    <property type="match status" value="1"/>
</dbReference>
<dbReference type="Pfam" id="PF00098">
    <property type="entry name" value="zf-CCHC"/>
    <property type="match status" value="1"/>
</dbReference>
<gene>
    <name evidence="4" type="ORF">SVIM_LOCUS177034</name>
</gene>
<sequence>MLNIKQIRQLLLNMGNNNNEQDNQRGGARGNREGRRQREEIESDSEEEIERPRIAFGANQHNRQPIEDYRMKGDIPYFNGHLSIEGFLDWLVEVERFFEIMSIPEERMTKIAAFRLKGSAAVWWDNLQKSRQRQAKQPVRTWRRMRQLMMDRFLPVDYEQHLYRLYHNCVQGGRTVEDYTDEFLRLAERNSLSETQGQTVSRYVNGLTTSIQDRIGLQVFWDVHEAQNMAMKAQHLEEGLKERELKEKKTNYGNNNTYPRKAADPFVPNREKKEFQPMQRNNYKGQNYRGESSQNNDSNQNRNQRPNHGPYARATGDVCYRCFQPGHRSNNCPKRKQANLVEGINEADDHSGDYDEDYDGAEFAYEDNNEVVNQLLRVNVRIPLLIFLLRHIVIRVVCGDMERVGEFTQWDSLLFGRWQRVVSLWIPFPG</sequence>
<dbReference type="InterPro" id="IPR036875">
    <property type="entry name" value="Znf_CCHC_sf"/>
</dbReference>
<evidence type="ECO:0000313" key="4">
    <source>
        <dbReference type="EMBL" id="VFU35580.1"/>
    </source>
</evidence>
<evidence type="ECO:0000256" key="1">
    <source>
        <dbReference type="PROSITE-ProRule" id="PRU00047"/>
    </source>
</evidence>
<dbReference type="Pfam" id="PF03732">
    <property type="entry name" value="Retrotrans_gag"/>
    <property type="match status" value="1"/>
</dbReference>
<feature type="compositionally biased region" description="Polar residues" evidence="2">
    <location>
        <begin position="278"/>
        <end position="291"/>
    </location>
</feature>
<accession>A0A6N2L5E8</accession>
<feature type="domain" description="CCHC-type" evidence="3">
    <location>
        <begin position="319"/>
        <end position="334"/>
    </location>
</feature>
<protein>
    <recommendedName>
        <fullName evidence="3">CCHC-type domain-containing protein</fullName>
    </recommendedName>
</protein>
<proteinExistence type="predicted"/>
<keyword evidence="1" id="KW-0862">Zinc</keyword>
<dbReference type="SMART" id="SM00343">
    <property type="entry name" value="ZnF_C2HC"/>
    <property type="match status" value="1"/>
</dbReference>
<feature type="compositionally biased region" description="Low complexity" evidence="2">
    <location>
        <begin position="292"/>
        <end position="307"/>
    </location>
</feature>
<feature type="compositionally biased region" description="Basic and acidic residues" evidence="2">
    <location>
        <begin position="30"/>
        <end position="40"/>
    </location>
</feature>
<organism evidence="4">
    <name type="scientific">Salix viminalis</name>
    <name type="common">Common osier</name>
    <name type="synonym">Basket willow</name>
    <dbReference type="NCBI Taxonomy" id="40686"/>
    <lineage>
        <taxon>Eukaryota</taxon>
        <taxon>Viridiplantae</taxon>
        <taxon>Streptophyta</taxon>
        <taxon>Embryophyta</taxon>
        <taxon>Tracheophyta</taxon>
        <taxon>Spermatophyta</taxon>
        <taxon>Magnoliopsida</taxon>
        <taxon>eudicotyledons</taxon>
        <taxon>Gunneridae</taxon>
        <taxon>Pentapetalae</taxon>
        <taxon>rosids</taxon>
        <taxon>fabids</taxon>
        <taxon>Malpighiales</taxon>
        <taxon>Salicaceae</taxon>
        <taxon>Saliceae</taxon>
        <taxon>Salix</taxon>
    </lineage>
</organism>
<keyword evidence="1" id="KW-0863">Zinc-finger</keyword>
<dbReference type="PROSITE" id="PS50158">
    <property type="entry name" value="ZF_CCHC"/>
    <property type="match status" value="1"/>
</dbReference>
<evidence type="ECO:0000256" key="2">
    <source>
        <dbReference type="SAM" id="MobiDB-lite"/>
    </source>
</evidence>
<dbReference type="GO" id="GO:0003676">
    <property type="term" value="F:nucleic acid binding"/>
    <property type="evidence" value="ECO:0007669"/>
    <property type="project" value="InterPro"/>
</dbReference>
<feature type="region of interest" description="Disordered" evidence="2">
    <location>
        <begin position="14"/>
        <end position="54"/>
    </location>
</feature>
<name>A0A6N2L5E8_SALVM</name>
<reference evidence="4" key="1">
    <citation type="submission" date="2019-03" db="EMBL/GenBank/DDBJ databases">
        <authorList>
            <person name="Mank J."/>
            <person name="Almeida P."/>
        </authorList>
    </citation>
    <scope>NUCLEOTIDE SEQUENCE</scope>
    <source>
        <strain evidence="4">78183</strain>
    </source>
</reference>
<dbReference type="PANTHER" id="PTHR35046:SF18">
    <property type="entry name" value="RNA-DIRECTED DNA POLYMERASE"/>
    <property type="match status" value="1"/>
</dbReference>
<dbReference type="GO" id="GO:0008270">
    <property type="term" value="F:zinc ion binding"/>
    <property type="evidence" value="ECO:0007669"/>
    <property type="project" value="UniProtKB-KW"/>
</dbReference>
<dbReference type="Gene3D" id="4.10.60.10">
    <property type="entry name" value="Zinc finger, CCHC-type"/>
    <property type="match status" value="1"/>
</dbReference>
<dbReference type="SUPFAM" id="SSF57756">
    <property type="entry name" value="Retrovirus zinc finger-like domains"/>
    <property type="match status" value="1"/>
</dbReference>
<dbReference type="InterPro" id="IPR001878">
    <property type="entry name" value="Znf_CCHC"/>
</dbReference>
<feature type="compositionally biased region" description="Low complexity" evidence="2">
    <location>
        <begin position="14"/>
        <end position="26"/>
    </location>
</feature>
<dbReference type="EMBL" id="CAADRP010001112">
    <property type="protein sequence ID" value="VFU35580.1"/>
    <property type="molecule type" value="Genomic_DNA"/>
</dbReference>
<keyword evidence="1" id="KW-0479">Metal-binding</keyword>
<dbReference type="AlphaFoldDB" id="A0A6N2L5E8"/>